<proteinExistence type="predicted"/>
<sequence length="140" mass="15819">MIRGRVWPVLRILKGRWGGTRHQTGVAFSGESDALRFKCHKCPIETKCFPQAEKMEFHQCPNETKCFSEATRRATEKGQGQGHTEGKVCIDVGEWSTYVEKFNKIEPEVYGAEESMKLCEIAIAEAIKNCGIEQWDTCCG</sequence>
<keyword evidence="2" id="KW-1185">Reference proteome</keyword>
<accession>A0AAD4SID6</accession>
<organism evidence="1 2">
    <name type="scientific">Papaver atlanticum</name>
    <dbReference type="NCBI Taxonomy" id="357466"/>
    <lineage>
        <taxon>Eukaryota</taxon>
        <taxon>Viridiplantae</taxon>
        <taxon>Streptophyta</taxon>
        <taxon>Embryophyta</taxon>
        <taxon>Tracheophyta</taxon>
        <taxon>Spermatophyta</taxon>
        <taxon>Magnoliopsida</taxon>
        <taxon>Ranunculales</taxon>
        <taxon>Papaveraceae</taxon>
        <taxon>Papaveroideae</taxon>
        <taxon>Papaver</taxon>
    </lineage>
</organism>
<reference evidence="1" key="1">
    <citation type="submission" date="2022-04" db="EMBL/GenBank/DDBJ databases">
        <title>A functionally conserved STORR gene fusion in Papaver species that diverged 16.8 million years ago.</title>
        <authorList>
            <person name="Catania T."/>
        </authorList>
    </citation>
    <scope>NUCLEOTIDE SEQUENCE</scope>
    <source>
        <strain evidence="1">S-188037</strain>
    </source>
</reference>
<dbReference type="EMBL" id="JAJJMB010010581">
    <property type="protein sequence ID" value="KAI3907644.1"/>
    <property type="molecule type" value="Genomic_DNA"/>
</dbReference>
<evidence type="ECO:0000313" key="2">
    <source>
        <dbReference type="Proteomes" id="UP001202328"/>
    </source>
</evidence>
<comment type="caution">
    <text evidence="1">The sequence shown here is derived from an EMBL/GenBank/DDBJ whole genome shotgun (WGS) entry which is preliminary data.</text>
</comment>
<evidence type="ECO:0000313" key="1">
    <source>
        <dbReference type="EMBL" id="KAI3907644.1"/>
    </source>
</evidence>
<dbReference type="AlphaFoldDB" id="A0AAD4SID6"/>
<gene>
    <name evidence="1" type="ORF">MKW98_016288</name>
</gene>
<protein>
    <submittedName>
        <fullName evidence="1">Uncharacterized protein</fullName>
    </submittedName>
</protein>
<name>A0AAD4SID6_9MAGN</name>
<dbReference type="Proteomes" id="UP001202328">
    <property type="component" value="Unassembled WGS sequence"/>
</dbReference>